<evidence type="ECO:0000256" key="7">
    <source>
        <dbReference type="ARBA" id="ARBA00023136"/>
    </source>
</evidence>
<dbReference type="InterPro" id="IPR000531">
    <property type="entry name" value="Beta-barrel_TonB"/>
</dbReference>
<keyword evidence="7 10" id="KW-0472">Membrane</keyword>
<accession>A0A3D8LEI2</accession>
<comment type="caution">
    <text evidence="15">The sequence shown here is derived from an EMBL/GenBank/DDBJ whole genome shotgun (WGS) entry which is preliminary data.</text>
</comment>
<keyword evidence="4 10" id="KW-0812">Transmembrane</keyword>
<keyword evidence="16" id="KW-1185">Reference proteome</keyword>
<feature type="signal peptide" evidence="12">
    <location>
        <begin position="1"/>
        <end position="23"/>
    </location>
</feature>
<dbReference type="GO" id="GO:0044718">
    <property type="term" value="P:siderophore transmembrane transport"/>
    <property type="evidence" value="ECO:0007669"/>
    <property type="project" value="TreeGrafter"/>
</dbReference>
<dbReference type="SUPFAM" id="SSF56935">
    <property type="entry name" value="Porins"/>
    <property type="match status" value="1"/>
</dbReference>
<evidence type="ECO:0000259" key="13">
    <source>
        <dbReference type="Pfam" id="PF00593"/>
    </source>
</evidence>
<dbReference type="InterPro" id="IPR039426">
    <property type="entry name" value="TonB-dep_rcpt-like"/>
</dbReference>
<dbReference type="AlphaFoldDB" id="A0A3D8LEI2"/>
<evidence type="ECO:0000256" key="4">
    <source>
        <dbReference type="ARBA" id="ARBA00022692"/>
    </source>
</evidence>
<evidence type="ECO:0000256" key="11">
    <source>
        <dbReference type="RuleBase" id="RU003357"/>
    </source>
</evidence>
<dbReference type="Proteomes" id="UP000256708">
    <property type="component" value="Unassembled WGS sequence"/>
</dbReference>
<evidence type="ECO:0000256" key="8">
    <source>
        <dbReference type="ARBA" id="ARBA00023170"/>
    </source>
</evidence>
<dbReference type="EMBL" id="QRGR01000007">
    <property type="protein sequence ID" value="RDV15841.1"/>
    <property type="molecule type" value="Genomic_DNA"/>
</dbReference>
<dbReference type="PANTHER" id="PTHR30069:SF29">
    <property type="entry name" value="HEMOGLOBIN AND HEMOGLOBIN-HAPTOGLOBIN-BINDING PROTEIN 1-RELATED"/>
    <property type="match status" value="1"/>
</dbReference>
<organism evidence="15 16">
    <name type="scientific">Pontibacter diazotrophicus</name>
    <dbReference type="NCBI Taxonomy" id="1400979"/>
    <lineage>
        <taxon>Bacteria</taxon>
        <taxon>Pseudomonadati</taxon>
        <taxon>Bacteroidota</taxon>
        <taxon>Cytophagia</taxon>
        <taxon>Cytophagales</taxon>
        <taxon>Hymenobacteraceae</taxon>
        <taxon>Pontibacter</taxon>
    </lineage>
</organism>
<evidence type="ECO:0000256" key="5">
    <source>
        <dbReference type="ARBA" id="ARBA00022729"/>
    </source>
</evidence>
<dbReference type="InterPro" id="IPR037066">
    <property type="entry name" value="Plug_dom_sf"/>
</dbReference>
<keyword evidence="8 15" id="KW-0675">Receptor</keyword>
<proteinExistence type="inferred from homology"/>
<evidence type="ECO:0000256" key="3">
    <source>
        <dbReference type="ARBA" id="ARBA00022452"/>
    </source>
</evidence>
<sequence length="927" mass="102955">MRKILQNSILLLLLTLFIPGVEAFSQTAVTVSGQVTDASTREPLVGVNVYVRDRMVGTSTDSRGQYRLTTNTPTPFTLVFSMVGFTPQEISITESRSDLDVALSEGQVLGSEVVVTASRVEENIMRSPVSVEKMDARAIRETPAASFYEGLQNLKTVDIITSSLGFKIINTRGFMSTSNNRFVQFIDGMDNQAPGLNIPVGNMVGISDLDAESVEIIPGAASALYGPNAFNGVINMTSKNPFDYQGFSAMVKLGVNHIDGRDASPSPMYEGMIRYAKAINNRFAFKVNLAYMTAHDWHANSTENVDPLSYATQGNDPDNPAYNALNVYGDEAVTSLPIGPFGLPVRVARTGYLEEDLVDYDTYSLKGDAALHYRVTERLEVIYHYKYGAGTSVYQAANRYAIKNFTLQQHKLELRGSNFFARTYSTFEDSGDSYDSRFLALNLNRTWKSDQQWFQEYAAAYLGIVQTLTPGNHDVARSFADRGRLEPGTPEFDREKERLQGLTDFRRGAKFDDQTKMYHTEGQYDLSRWTGKVVDVQIGGNYRLYDLNSNGTIFSDTVGNDITIYEYGAYAQAIKRLLSDRLKITASLRYDKNENFQGRFTPRASAVFTVAENHNFRASFQTGFRNPTTQDQFIFLNVGQAILVGGVPATSRGLNLYGPGSNTITLSSVQAFGNEVQLDVIEGVNSSRAVIQNAGILQAAEVDYVKPEQVRAYEVGYKGLLLDKSLMFDINYYYSSYRDFILGTTVVQTESDIQTNPQAAAFDIALSRFQPYQLYTNADQQVAAQGAALGVTYILGGYTFGGNTNWNKLDLGEDVNPDQIAGFNTPEWKFNLTVGNRNVYRNLGFSAAFRWSDSYIWQSSFIAGINDALIPSYYTLDAQVSYKVPAIKSIFRIGGSNVTNNRIRQVYGGPYIGGLYYVSITFDELLN</sequence>
<dbReference type="GO" id="GO:0015344">
    <property type="term" value="F:siderophore uptake transmembrane transporter activity"/>
    <property type="evidence" value="ECO:0007669"/>
    <property type="project" value="TreeGrafter"/>
</dbReference>
<evidence type="ECO:0000256" key="12">
    <source>
        <dbReference type="SAM" id="SignalP"/>
    </source>
</evidence>
<evidence type="ECO:0000313" key="15">
    <source>
        <dbReference type="EMBL" id="RDV15841.1"/>
    </source>
</evidence>
<comment type="subcellular location">
    <subcellularLocation>
        <location evidence="1 10">Cell outer membrane</location>
        <topology evidence="1 10">Multi-pass membrane protein</topology>
    </subcellularLocation>
</comment>
<dbReference type="Pfam" id="PF13715">
    <property type="entry name" value="CarbopepD_reg_2"/>
    <property type="match status" value="1"/>
</dbReference>
<dbReference type="InterPro" id="IPR036942">
    <property type="entry name" value="Beta-barrel_TonB_sf"/>
</dbReference>
<evidence type="ECO:0000259" key="14">
    <source>
        <dbReference type="Pfam" id="PF07715"/>
    </source>
</evidence>
<dbReference type="Gene3D" id="2.60.40.1120">
    <property type="entry name" value="Carboxypeptidase-like, regulatory domain"/>
    <property type="match status" value="1"/>
</dbReference>
<evidence type="ECO:0000256" key="10">
    <source>
        <dbReference type="PROSITE-ProRule" id="PRU01360"/>
    </source>
</evidence>
<name>A0A3D8LEI2_9BACT</name>
<gene>
    <name evidence="15" type="ORF">DXT99_07530</name>
</gene>
<evidence type="ECO:0000313" key="16">
    <source>
        <dbReference type="Proteomes" id="UP000256708"/>
    </source>
</evidence>
<keyword evidence="5 12" id="KW-0732">Signal</keyword>
<dbReference type="InterPro" id="IPR008969">
    <property type="entry name" value="CarboxyPept-like_regulatory"/>
</dbReference>
<keyword evidence="3 10" id="KW-1134">Transmembrane beta strand</keyword>
<feature type="domain" description="TonB-dependent receptor plug" evidence="14">
    <location>
        <begin position="125"/>
        <end position="233"/>
    </location>
</feature>
<dbReference type="SUPFAM" id="SSF49464">
    <property type="entry name" value="Carboxypeptidase regulatory domain-like"/>
    <property type="match status" value="1"/>
</dbReference>
<keyword evidence="2 10" id="KW-0813">Transport</keyword>
<dbReference type="PROSITE" id="PS52016">
    <property type="entry name" value="TONB_DEPENDENT_REC_3"/>
    <property type="match status" value="1"/>
</dbReference>
<dbReference type="Gene3D" id="2.40.170.20">
    <property type="entry name" value="TonB-dependent receptor, beta-barrel domain"/>
    <property type="match status" value="1"/>
</dbReference>
<reference evidence="16" key="1">
    <citation type="submission" date="2018-08" db="EMBL/GenBank/DDBJ databases">
        <authorList>
            <person name="Liu Z.-W."/>
            <person name="Du Z.-J."/>
        </authorList>
    </citation>
    <scope>NUCLEOTIDE SEQUENCE [LARGE SCALE GENOMIC DNA]</scope>
    <source>
        <strain evidence="16">H4X</strain>
    </source>
</reference>
<dbReference type="GO" id="GO:0009279">
    <property type="term" value="C:cell outer membrane"/>
    <property type="evidence" value="ECO:0007669"/>
    <property type="project" value="UniProtKB-SubCell"/>
</dbReference>
<dbReference type="InterPro" id="IPR012910">
    <property type="entry name" value="Plug_dom"/>
</dbReference>
<dbReference type="PANTHER" id="PTHR30069">
    <property type="entry name" value="TONB-DEPENDENT OUTER MEMBRANE RECEPTOR"/>
    <property type="match status" value="1"/>
</dbReference>
<keyword evidence="6 11" id="KW-0798">TonB box</keyword>
<dbReference type="RefSeq" id="WP_115564913.1">
    <property type="nucleotide sequence ID" value="NZ_QRGR01000007.1"/>
</dbReference>
<evidence type="ECO:0000256" key="1">
    <source>
        <dbReference type="ARBA" id="ARBA00004571"/>
    </source>
</evidence>
<feature type="domain" description="TonB-dependent receptor-like beta-barrel" evidence="13">
    <location>
        <begin position="387"/>
        <end position="897"/>
    </location>
</feature>
<keyword evidence="9 10" id="KW-0998">Cell outer membrane</keyword>
<dbReference type="OrthoDB" id="9758472at2"/>
<evidence type="ECO:0000256" key="2">
    <source>
        <dbReference type="ARBA" id="ARBA00022448"/>
    </source>
</evidence>
<dbReference type="Gene3D" id="2.170.130.10">
    <property type="entry name" value="TonB-dependent receptor, plug domain"/>
    <property type="match status" value="1"/>
</dbReference>
<comment type="similarity">
    <text evidence="10 11">Belongs to the TonB-dependent receptor family.</text>
</comment>
<evidence type="ECO:0000256" key="9">
    <source>
        <dbReference type="ARBA" id="ARBA00023237"/>
    </source>
</evidence>
<dbReference type="Pfam" id="PF00593">
    <property type="entry name" value="TonB_dep_Rec_b-barrel"/>
    <property type="match status" value="1"/>
</dbReference>
<dbReference type="Pfam" id="PF07715">
    <property type="entry name" value="Plug"/>
    <property type="match status" value="1"/>
</dbReference>
<feature type="chain" id="PRO_5017723040" evidence="12">
    <location>
        <begin position="24"/>
        <end position="927"/>
    </location>
</feature>
<protein>
    <submittedName>
        <fullName evidence="15">TonB-dependent receptor</fullName>
    </submittedName>
</protein>
<evidence type="ECO:0000256" key="6">
    <source>
        <dbReference type="ARBA" id="ARBA00023077"/>
    </source>
</evidence>